<organism evidence="1 2">
    <name type="scientific">Caldibacillus debilis GB1</name>
    <dbReference type="NCBI Taxonomy" id="1339248"/>
    <lineage>
        <taxon>Bacteria</taxon>
        <taxon>Bacillati</taxon>
        <taxon>Bacillota</taxon>
        <taxon>Bacilli</taxon>
        <taxon>Bacillales</taxon>
        <taxon>Bacillaceae</taxon>
        <taxon>Caldibacillus</taxon>
    </lineage>
</organism>
<sequence>MLPDGTTVYKDTSFTVRDNGVYDFVGYNAKNQPQQRSFTVTGLDVDEAPLFTAHGLYAKLDVEAFDTLSGVTAYRYRIDGGSWSGWIAWQSTNRQEIRIPTTGRTDSFHEMQAVEVEVKDVAGNIRKVQSYIRVDHDYPVITPYTETIYTKTGNITLPLEVTSSFKEPDTLIVKEGSQTKTYDLSKLERTTTLLGRRPSIFRSDWEDHIQYTVQPTQGLREVELEVVKTYKDFKGNIVKLSSSKDTRYVLNVVYDTEAPTGTIHIQSDNNEVLSREVQIDLTYSDKTSGVKSVRVYDEAHERYLTAEQIAQGRCTIPWTLAKGKDAVVYMEVVDKAGNRATFVSNPVTVSYITIDDVKMTKVINPAFYRNGNITGFDPPYYMIAGGSFSFRVTYSLGEVDYNRFNVTGNYRVQIADGNNPANILYDSRKENGGSDIPFTNVLTDDYGFSATFPLPRHYKDAKGNEKMFEAGDMVLLSIQLKRTEIATGKVLTTDTLPNGSNIMIIGTLNPGNGSFIDSYVRFKELN</sequence>
<dbReference type="EMBL" id="AZRV01000035">
    <property type="protein sequence ID" value="RKO61797.1"/>
    <property type="molecule type" value="Genomic_DNA"/>
</dbReference>
<protein>
    <submittedName>
        <fullName evidence="1">Putative flagellar system-associated repeat</fullName>
    </submittedName>
</protein>
<keyword evidence="1" id="KW-0969">Cilium</keyword>
<dbReference type="AlphaFoldDB" id="A0A420VDN4"/>
<keyword evidence="1" id="KW-0282">Flagellum</keyword>
<dbReference type="Proteomes" id="UP000286235">
    <property type="component" value="Unassembled WGS sequence"/>
</dbReference>
<evidence type="ECO:0000313" key="2">
    <source>
        <dbReference type="Proteomes" id="UP000286235"/>
    </source>
</evidence>
<name>A0A420VDN4_9BACI</name>
<comment type="caution">
    <text evidence="1">The sequence shown here is derived from an EMBL/GenBank/DDBJ whole genome shotgun (WGS) entry which is preliminary data.</text>
</comment>
<accession>A0A420VDN4</accession>
<evidence type="ECO:0000313" key="1">
    <source>
        <dbReference type="EMBL" id="RKO61797.1"/>
    </source>
</evidence>
<reference evidence="1 2" key="1">
    <citation type="submission" date="2013-12" db="EMBL/GenBank/DDBJ databases">
        <title>Genome and proteome characterization of Caldibacillus debilis GB1 derived from a cellulolytic aero-tolerant co-culture.</title>
        <authorList>
            <person name="Wushke S.T."/>
            <person name="Zhang X."/>
            <person name="Fristensky B."/>
            <person name="Wilkins J.A."/>
            <person name="Levin D.B."/>
            <person name="Sparling R."/>
        </authorList>
    </citation>
    <scope>NUCLEOTIDE SEQUENCE [LARGE SCALE GENOMIC DNA]</scope>
    <source>
        <strain evidence="1 2">GB1</strain>
    </source>
</reference>
<proteinExistence type="predicted"/>
<keyword evidence="1" id="KW-0966">Cell projection</keyword>
<keyword evidence="2" id="KW-1185">Reference proteome</keyword>
<dbReference type="RefSeq" id="WP_120669221.1">
    <property type="nucleotide sequence ID" value="NZ_AZRV01000035.1"/>
</dbReference>
<gene>
    <name evidence="1" type="ORF">Cdeb_01290</name>
</gene>